<proteinExistence type="predicted"/>
<reference evidence="2 3" key="1">
    <citation type="journal article" date="2016" name="Nat. Commun.">
        <title>Thousands of microbial genomes shed light on interconnected biogeochemical processes in an aquifer system.</title>
        <authorList>
            <person name="Anantharaman K."/>
            <person name="Brown C.T."/>
            <person name="Hug L.A."/>
            <person name="Sharon I."/>
            <person name="Castelle C.J."/>
            <person name="Probst A.J."/>
            <person name="Thomas B.C."/>
            <person name="Singh A."/>
            <person name="Wilkins M.J."/>
            <person name="Karaoz U."/>
            <person name="Brodie E.L."/>
            <person name="Williams K.H."/>
            <person name="Hubbard S.S."/>
            <person name="Banfield J.F."/>
        </authorList>
    </citation>
    <scope>NUCLEOTIDE SEQUENCE [LARGE SCALE GENOMIC DNA]</scope>
</reference>
<dbReference type="Proteomes" id="UP000179034">
    <property type="component" value="Unassembled WGS sequence"/>
</dbReference>
<dbReference type="AlphaFoldDB" id="A0A1F5YD22"/>
<gene>
    <name evidence="2" type="ORF">A2Z06_04990</name>
</gene>
<evidence type="ECO:0000313" key="3">
    <source>
        <dbReference type="Proteomes" id="UP000179034"/>
    </source>
</evidence>
<evidence type="ECO:0000313" key="2">
    <source>
        <dbReference type="EMBL" id="OGF98080.1"/>
    </source>
</evidence>
<sequence>MLLYVGIYHSLLIRELSKGRIVAWGMGILGLLTGNLFYSLVAGLGVEWIGRRWRASTEDHRPDDRP</sequence>
<keyword evidence="1" id="KW-0472">Membrane</keyword>
<dbReference type="EMBL" id="MFIW01000012">
    <property type="protein sequence ID" value="OGF98080.1"/>
    <property type="molecule type" value="Genomic_DNA"/>
</dbReference>
<keyword evidence="1" id="KW-1133">Transmembrane helix</keyword>
<evidence type="ECO:0000256" key="1">
    <source>
        <dbReference type="SAM" id="Phobius"/>
    </source>
</evidence>
<keyword evidence="1" id="KW-0812">Transmembrane</keyword>
<protein>
    <submittedName>
        <fullName evidence="2">Uncharacterized protein</fullName>
    </submittedName>
</protein>
<feature type="transmembrane region" description="Helical" evidence="1">
    <location>
        <begin position="21"/>
        <end position="46"/>
    </location>
</feature>
<accession>A0A1F5YD22</accession>
<organism evidence="2 3">
    <name type="scientific">Candidatus Glassbacteria bacterium RBG_16_58_8</name>
    <dbReference type="NCBI Taxonomy" id="1817866"/>
    <lineage>
        <taxon>Bacteria</taxon>
        <taxon>Candidatus Glassiibacteriota</taxon>
    </lineage>
</organism>
<name>A0A1F5YD22_9BACT</name>
<comment type="caution">
    <text evidence="2">The sequence shown here is derived from an EMBL/GenBank/DDBJ whole genome shotgun (WGS) entry which is preliminary data.</text>
</comment>